<sequence>MEVLKALEAVASNTRSEEFVKRQTFEITDWECGQHLTDPQLQNNSSGVVGAEMVSKLLRDAHSVDIMKATLNSLLASVTNLQEAFRVHVDPIIAKLSKGFASLPDELIAPIFEYACIEVGTKQAVWLSHVSRDFRRIALSEAELWTTLDSRARRDEIDAYIARSRETDLNVIVKVTPDDCDEDLRPFFTTCFDLAPRLKSFSITAVMDEMNPFNLALSNGLMDPDNGNVVLHHLEELNIFQYKKDNDRLTSGNYAFGDFSPSWDAPVLHTIRCRNYIPAPTASAFAAITSFNLHISLYSRADVELLNWLLEFLESTPTLQDLDVEMADAEEYNFMDVSNTVTCPSLLSLQLRISSMRLPEETGRILAPFMESLYMPKLERLSFSAELNYRDLVNRLMYDFSDFISPVIKALLPHPLHHTRLTSLSVAIAAQLPTEFQSTWLQSSKMSSRMLVIPLDRIPFVETLSLTTIFHPTFTGNKLERPSGPGSYQTNRSCALREVRFRACDYMAIWQLQEMVHSLKEFGAWDGLEKFVIEDCSSVAPDRALEAVGPERLSYTSNLA</sequence>
<reference evidence="1 2" key="1">
    <citation type="submission" date="2015-04" db="EMBL/GenBank/DDBJ databases">
        <title>Complete genome sequence of Schizopora paradoxa KUC8140, a cosmopolitan wood degrader in East Asia.</title>
        <authorList>
            <consortium name="DOE Joint Genome Institute"/>
            <person name="Min B."/>
            <person name="Park H."/>
            <person name="Jang Y."/>
            <person name="Kim J.-J."/>
            <person name="Kim K.H."/>
            <person name="Pangilinan J."/>
            <person name="Lipzen A."/>
            <person name="Riley R."/>
            <person name="Grigoriev I.V."/>
            <person name="Spatafora J.W."/>
            <person name="Choi I.-G."/>
        </authorList>
    </citation>
    <scope>NUCLEOTIDE SEQUENCE [LARGE SCALE GENOMIC DNA]</scope>
    <source>
        <strain evidence="1 2">KUC8140</strain>
    </source>
</reference>
<dbReference type="AlphaFoldDB" id="A0A0H2RL16"/>
<dbReference type="Gene3D" id="1.20.1280.50">
    <property type="match status" value="1"/>
</dbReference>
<dbReference type="EMBL" id="KQ085975">
    <property type="protein sequence ID" value="KLO12544.1"/>
    <property type="molecule type" value="Genomic_DNA"/>
</dbReference>
<accession>A0A0H2RL16</accession>
<proteinExistence type="predicted"/>
<organism evidence="1 2">
    <name type="scientific">Schizopora paradoxa</name>
    <dbReference type="NCBI Taxonomy" id="27342"/>
    <lineage>
        <taxon>Eukaryota</taxon>
        <taxon>Fungi</taxon>
        <taxon>Dikarya</taxon>
        <taxon>Basidiomycota</taxon>
        <taxon>Agaricomycotina</taxon>
        <taxon>Agaricomycetes</taxon>
        <taxon>Hymenochaetales</taxon>
        <taxon>Schizoporaceae</taxon>
        <taxon>Schizopora</taxon>
    </lineage>
</organism>
<keyword evidence="2" id="KW-1185">Reference proteome</keyword>
<dbReference type="SUPFAM" id="SSF81383">
    <property type="entry name" value="F-box domain"/>
    <property type="match status" value="1"/>
</dbReference>
<name>A0A0H2RL16_9AGAM</name>
<dbReference type="InParanoid" id="A0A0H2RL16"/>
<dbReference type="Proteomes" id="UP000053477">
    <property type="component" value="Unassembled WGS sequence"/>
</dbReference>
<protein>
    <submittedName>
        <fullName evidence="1">Uncharacterized protein</fullName>
    </submittedName>
</protein>
<dbReference type="OrthoDB" id="2884925at2759"/>
<gene>
    <name evidence="1" type="ORF">SCHPADRAFT_890692</name>
</gene>
<evidence type="ECO:0000313" key="1">
    <source>
        <dbReference type="EMBL" id="KLO12544.1"/>
    </source>
</evidence>
<evidence type="ECO:0000313" key="2">
    <source>
        <dbReference type="Proteomes" id="UP000053477"/>
    </source>
</evidence>
<dbReference type="InterPro" id="IPR036047">
    <property type="entry name" value="F-box-like_dom_sf"/>
</dbReference>